<evidence type="ECO:0000256" key="6">
    <source>
        <dbReference type="SAM" id="Phobius"/>
    </source>
</evidence>
<proteinExistence type="predicted"/>
<feature type="transmembrane region" description="Helical" evidence="6">
    <location>
        <begin position="144"/>
        <end position="164"/>
    </location>
</feature>
<keyword evidence="2 6" id="KW-0812">Transmembrane</keyword>
<dbReference type="InterPro" id="IPR006214">
    <property type="entry name" value="Bax_inhibitor_1-related"/>
</dbReference>
<reference evidence="7" key="1">
    <citation type="submission" date="2019-03" db="EMBL/GenBank/DDBJ databases">
        <title>Long read genome sequence of the mycoparasitic Pythium oligandrum ATCC 38472 isolated from sugarbeet rhizosphere.</title>
        <authorList>
            <person name="Gaulin E."/>
        </authorList>
    </citation>
    <scope>NUCLEOTIDE SEQUENCE</scope>
    <source>
        <strain evidence="7">ATCC 38472_TT</strain>
    </source>
</reference>
<dbReference type="OrthoDB" id="73843at2759"/>
<keyword evidence="8" id="KW-1185">Reference proteome</keyword>
<feature type="transmembrane region" description="Helical" evidence="6">
    <location>
        <begin position="334"/>
        <end position="362"/>
    </location>
</feature>
<feature type="transmembrane region" description="Helical" evidence="6">
    <location>
        <begin position="232"/>
        <end position="251"/>
    </location>
</feature>
<dbReference type="PANTHER" id="PTHR23291:SF50">
    <property type="entry name" value="PROTEIN LIFEGUARD 4"/>
    <property type="match status" value="1"/>
</dbReference>
<evidence type="ECO:0000313" key="8">
    <source>
        <dbReference type="Proteomes" id="UP000794436"/>
    </source>
</evidence>
<dbReference type="EMBL" id="SPLM01000072">
    <property type="protein sequence ID" value="TMW63818.1"/>
    <property type="molecule type" value="Genomic_DNA"/>
</dbReference>
<protein>
    <submittedName>
        <fullName evidence="7">Uncharacterized protein</fullName>
    </submittedName>
</protein>
<keyword evidence="4 6" id="KW-0472">Membrane</keyword>
<evidence type="ECO:0000256" key="4">
    <source>
        <dbReference type="ARBA" id="ARBA00023136"/>
    </source>
</evidence>
<evidence type="ECO:0000256" key="3">
    <source>
        <dbReference type="ARBA" id="ARBA00022989"/>
    </source>
</evidence>
<dbReference type="Proteomes" id="UP000794436">
    <property type="component" value="Unassembled WGS sequence"/>
</dbReference>
<dbReference type="PANTHER" id="PTHR23291">
    <property type="entry name" value="BAX INHIBITOR-RELATED"/>
    <property type="match status" value="1"/>
</dbReference>
<feature type="transmembrane region" description="Helical" evidence="6">
    <location>
        <begin position="293"/>
        <end position="313"/>
    </location>
</feature>
<accession>A0A8K1CK09</accession>
<evidence type="ECO:0000256" key="1">
    <source>
        <dbReference type="ARBA" id="ARBA00004141"/>
    </source>
</evidence>
<name>A0A8K1CK09_PYTOL</name>
<feature type="transmembrane region" description="Helical" evidence="6">
    <location>
        <begin position="203"/>
        <end position="226"/>
    </location>
</feature>
<organism evidence="7 8">
    <name type="scientific">Pythium oligandrum</name>
    <name type="common">Mycoparasitic fungus</name>
    <dbReference type="NCBI Taxonomy" id="41045"/>
    <lineage>
        <taxon>Eukaryota</taxon>
        <taxon>Sar</taxon>
        <taxon>Stramenopiles</taxon>
        <taxon>Oomycota</taxon>
        <taxon>Peronosporomycetes</taxon>
        <taxon>Pythiales</taxon>
        <taxon>Pythiaceae</taxon>
        <taxon>Pythium</taxon>
    </lineage>
</organism>
<feature type="region of interest" description="Disordered" evidence="5">
    <location>
        <begin position="392"/>
        <end position="426"/>
    </location>
</feature>
<feature type="transmembrane region" description="Helical" evidence="6">
    <location>
        <begin position="263"/>
        <end position="287"/>
    </location>
</feature>
<evidence type="ECO:0000256" key="2">
    <source>
        <dbReference type="ARBA" id="ARBA00022692"/>
    </source>
</evidence>
<sequence>MPKKKPVETMDPPKVFVSGRGIIPGRVADESSSDLSKERRFSHSRGKVVPTAPASPPGPSSTREMQQATEERLRSGMVSAQLPNLTPPPAATTPDRGRRRSYWRRRLDLMDNDRDETHRAERKYIPGSIRTLPVDVQAGFRRKVLLIFSIQLIFLTGVTALLTYESHLSDLMQKGFPRVWYLLIPLTIMIVVLFVLNKVRTKFPLNWTVLVVFTVAFAVLIAGIQSALKTRAGLFCSGFTFLAIVVMTALCGVKRITPENETVFLSATLAGFLSFAAVAVLSSIVIGVTKWRFISGSALGLSLVLECALIMWFSYDANTMFKLITPDEYMHGVIYFYMDVAIVALFSVVFGALVLLCSAFGAGGGGGLGYVNISGCSSNCCASCDTAPPGDGMDENANEEEEDHQLPPYDAGHNGGGATYNDMARS</sequence>
<dbReference type="GO" id="GO:0016020">
    <property type="term" value="C:membrane"/>
    <property type="evidence" value="ECO:0007669"/>
    <property type="project" value="UniProtKB-SubCell"/>
</dbReference>
<dbReference type="AlphaFoldDB" id="A0A8K1CK09"/>
<feature type="transmembrane region" description="Helical" evidence="6">
    <location>
        <begin position="179"/>
        <end position="196"/>
    </location>
</feature>
<gene>
    <name evidence="7" type="ORF">Poli38472_002759</name>
</gene>
<comment type="subcellular location">
    <subcellularLocation>
        <location evidence="1">Membrane</location>
        <topology evidence="1">Multi-pass membrane protein</topology>
    </subcellularLocation>
</comment>
<evidence type="ECO:0000313" key="7">
    <source>
        <dbReference type="EMBL" id="TMW63818.1"/>
    </source>
</evidence>
<keyword evidence="3 6" id="KW-1133">Transmembrane helix</keyword>
<feature type="compositionally biased region" description="Acidic residues" evidence="5">
    <location>
        <begin position="392"/>
        <end position="403"/>
    </location>
</feature>
<feature type="region of interest" description="Disordered" evidence="5">
    <location>
        <begin position="1"/>
        <end position="99"/>
    </location>
</feature>
<evidence type="ECO:0000256" key="5">
    <source>
        <dbReference type="SAM" id="MobiDB-lite"/>
    </source>
</evidence>
<comment type="caution">
    <text evidence="7">The sequence shown here is derived from an EMBL/GenBank/DDBJ whole genome shotgun (WGS) entry which is preliminary data.</text>
</comment>